<dbReference type="InterPro" id="IPR036249">
    <property type="entry name" value="Thioredoxin-like_sf"/>
</dbReference>
<feature type="chain" id="PRO_5019530123" evidence="1">
    <location>
        <begin position="21"/>
        <end position="232"/>
    </location>
</feature>
<feature type="domain" description="Thioredoxin-like fold" evidence="2">
    <location>
        <begin position="81"/>
        <end position="178"/>
    </location>
</feature>
<evidence type="ECO:0000259" key="2">
    <source>
        <dbReference type="Pfam" id="PF13098"/>
    </source>
</evidence>
<evidence type="ECO:0000256" key="1">
    <source>
        <dbReference type="SAM" id="SignalP"/>
    </source>
</evidence>
<feature type="signal peptide" evidence="1">
    <location>
        <begin position="1"/>
        <end position="20"/>
    </location>
</feature>
<organism evidence="3">
    <name type="scientific">Candidatus Kentrum sp. DK</name>
    <dbReference type="NCBI Taxonomy" id="2126562"/>
    <lineage>
        <taxon>Bacteria</taxon>
        <taxon>Pseudomonadati</taxon>
        <taxon>Pseudomonadota</taxon>
        <taxon>Gammaproteobacteria</taxon>
        <taxon>Candidatus Kentrum</taxon>
    </lineage>
</organism>
<protein>
    <submittedName>
        <fullName evidence="3">Thioredoxin-related protein</fullName>
    </submittedName>
</protein>
<dbReference type="AlphaFoldDB" id="A0A450THH4"/>
<name>A0A450THH4_9GAMM</name>
<dbReference type="Pfam" id="PF13098">
    <property type="entry name" value="Thioredoxin_2"/>
    <property type="match status" value="1"/>
</dbReference>
<evidence type="ECO:0000313" key="3">
    <source>
        <dbReference type="EMBL" id="VFJ66688.1"/>
    </source>
</evidence>
<dbReference type="InterPro" id="IPR041737">
    <property type="entry name" value="SoxW"/>
</dbReference>
<dbReference type="CDD" id="cd02951">
    <property type="entry name" value="SoxW"/>
    <property type="match status" value="1"/>
</dbReference>
<gene>
    <name evidence="3" type="ORF">BECKDK2373C_GA0170839_11532</name>
</gene>
<sequence length="232" mass="26437">MIATILVLGLMLLASTFVWADADKMPEPNASMTQAASAPEQTANQTANRIAPPPVIADDGLHKQPWFLDSFLELADDLAEAQAQGKRFAIVWEQKGCPYCEELHTANFAKPEINRYVRDNFVVLQLNLWGDRQVTDFDGEVLAEKALARKWGVVFTPTIHFFVEKRELKSGESGLEPGNKQLAATMPGYFRPFHFARMFEYVRDRQYERLHFQKYVAEKVKEKREAGKDVDI</sequence>
<accession>A0A450THH4</accession>
<keyword evidence="1" id="KW-0732">Signal</keyword>
<dbReference type="Gene3D" id="3.40.30.10">
    <property type="entry name" value="Glutaredoxin"/>
    <property type="match status" value="1"/>
</dbReference>
<dbReference type="InterPro" id="IPR012336">
    <property type="entry name" value="Thioredoxin-like_fold"/>
</dbReference>
<proteinExistence type="predicted"/>
<dbReference type="EMBL" id="CAADEY010000153">
    <property type="protein sequence ID" value="VFJ66688.1"/>
    <property type="molecule type" value="Genomic_DNA"/>
</dbReference>
<dbReference type="SUPFAM" id="SSF52833">
    <property type="entry name" value="Thioredoxin-like"/>
    <property type="match status" value="1"/>
</dbReference>
<reference evidence="3" key="1">
    <citation type="submission" date="2019-02" db="EMBL/GenBank/DDBJ databases">
        <authorList>
            <person name="Gruber-Vodicka R. H."/>
            <person name="Seah K. B. B."/>
        </authorList>
    </citation>
    <scope>NUCLEOTIDE SEQUENCE</scope>
    <source>
        <strain evidence="3">BECK_DK161</strain>
    </source>
</reference>